<dbReference type="Gene3D" id="3.30.700.10">
    <property type="entry name" value="Glycoprotein, Type 4 Pilin"/>
    <property type="match status" value="1"/>
</dbReference>
<keyword evidence="1" id="KW-0472">Membrane</keyword>
<keyword evidence="1" id="KW-1133">Transmembrane helix</keyword>
<comment type="caution">
    <text evidence="2">The sequence shown here is derived from an EMBL/GenBank/DDBJ whole genome shotgun (WGS) entry which is preliminary data.</text>
</comment>
<gene>
    <name evidence="2" type="ORF">COY96_01870</name>
</gene>
<evidence type="ECO:0000256" key="1">
    <source>
        <dbReference type="SAM" id="Phobius"/>
    </source>
</evidence>
<name>A0A2M7Q900_9BACT</name>
<dbReference type="Proteomes" id="UP000230363">
    <property type="component" value="Unassembled WGS sequence"/>
</dbReference>
<dbReference type="AlphaFoldDB" id="A0A2M7Q900"/>
<feature type="transmembrane region" description="Helical" evidence="1">
    <location>
        <begin position="27"/>
        <end position="49"/>
    </location>
</feature>
<reference evidence="3" key="1">
    <citation type="submission" date="2017-09" db="EMBL/GenBank/DDBJ databases">
        <title>Depth-based differentiation of microbial function through sediment-hosted aquifers and enrichment of novel symbionts in the deep terrestrial subsurface.</title>
        <authorList>
            <person name="Probst A.J."/>
            <person name="Ladd B."/>
            <person name="Jarett J.K."/>
            <person name="Geller-Mcgrath D.E."/>
            <person name="Sieber C.M.K."/>
            <person name="Emerson J.B."/>
            <person name="Anantharaman K."/>
            <person name="Thomas B.C."/>
            <person name="Malmstrom R."/>
            <person name="Stieglmeier M."/>
            <person name="Klingl A."/>
            <person name="Woyke T."/>
            <person name="Ryan C.M."/>
            <person name="Banfield J.F."/>
        </authorList>
    </citation>
    <scope>NUCLEOTIDE SEQUENCE [LARGE SCALE GENOMIC DNA]</scope>
</reference>
<dbReference type="InterPro" id="IPR045584">
    <property type="entry name" value="Pilin-like"/>
</dbReference>
<dbReference type="Pfam" id="PF07963">
    <property type="entry name" value="N_methyl"/>
    <property type="match status" value="1"/>
</dbReference>
<evidence type="ECO:0000313" key="3">
    <source>
        <dbReference type="Proteomes" id="UP000230363"/>
    </source>
</evidence>
<evidence type="ECO:0008006" key="4">
    <source>
        <dbReference type="Google" id="ProtNLM"/>
    </source>
</evidence>
<dbReference type="InterPro" id="IPR012902">
    <property type="entry name" value="N_methyl_site"/>
</dbReference>
<accession>A0A2M7Q900</accession>
<dbReference type="EMBL" id="PFKZ01000070">
    <property type="protein sequence ID" value="PIY59434.1"/>
    <property type="molecule type" value="Genomic_DNA"/>
</dbReference>
<dbReference type="SUPFAM" id="SSF54523">
    <property type="entry name" value="Pili subunits"/>
    <property type="match status" value="1"/>
</dbReference>
<sequence length="173" mass="18998">MFVNYKIENSMKIINCKLKINSKAFTLIELLITIGIIAVVSTVAFLNLFSYRGNQDLDLTSREIAIILRNAQDRSISQELSSRYGIHFENSVSSGGFYDLFSGTTYATGTIISKNSLRPAIQFSDPTSGNSKDVIFTPVSGLPNASTTIIISLKRDASISKTIIVNTNGQIQY</sequence>
<proteinExistence type="predicted"/>
<evidence type="ECO:0000313" key="2">
    <source>
        <dbReference type="EMBL" id="PIY59434.1"/>
    </source>
</evidence>
<protein>
    <recommendedName>
        <fullName evidence="4">General secretion pathway GspH domain-containing protein</fullName>
    </recommendedName>
</protein>
<dbReference type="NCBIfam" id="TIGR02532">
    <property type="entry name" value="IV_pilin_GFxxxE"/>
    <property type="match status" value="1"/>
</dbReference>
<organism evidence="2 3">
    <name type="scientific">Candidatus Wolfebacteria bacterium CG_4_10_14_0_8_um_filter_37_11</name>
    <dbReference type="NCBI Taxonomy" id="1975062"/>
    <lineage>
        <taxon>Bacteria</taxon>
        <taxon>Candidatus Wolfeibacteriota</taxon>
    </lineage>
</organism>
<keyword evidence="1" id="KW-0812">Transmembrane</keyword>